<dbReference type="Pfam" id="PF01073">
    <property type="entry name" value="3Beta_HSD"/>
    <property type="match status" value="1"/>
</dbReference>
<proteinExistence type="predicted"/>
<dbReference type="InterPro" id="IPR036291">
    <property type="entry name" value="NAD(P)-bd_dom_sf"/>
</dbReference>
<dbReference type="GO" id="GO:0004029">
    <property type="term" value="F:aldehyde dehydrogenase (NAD+) activity"/>
    <property type="evidence" value="ECO:0007669"/>
    <property type="project" value="TreeGrafter"/>
</dbReference>
<dbReference type="GO" id="GO:0006694">
    <property type="term" value="P:steroid biosynthetic process"/>
    <property type="evidence" value="ECO:0007669"/>
    <property type="project" value="InterPro"/>
</dbReference>
<sequence>MKVLVTGASGFLGGRLVRWLVADGGHDISILVRPTSDLRDLGETTDLTLVYGDLTDRQSLARATEGIDVVIHSAARVDERGVRAQFVEENVTATTTLLDSARRNGVSRFVFISSPSALMEYDGGDQIDIDESVPYPRRFLNLYSETKAAAEQAVLAANEPGFTTCALRPRAIWGPGDRSGPIVRLLGRAQAGTLPNLSGGREVYASLCHVDNIVDACVKAATSDNVGGKAYFIADAEITNIWPFMGEVAESFGFAAPTRAANLAVVRAAVTVLDTIWKIPYLAVRYSPPLSTYVLALMTRTSTFDTTAARRDFGYVPVVDRDSGLLEFQDWVQSQGGIAAITRTLK</sequence>
<comment type="caution">
    <text evidence="2">The sequence shown here is derived from an EMBL/GenBank/DDBJ whole genome shotgun (WGS) entry which is preliminary data.</text>
</comment>
<dbReference type="EMBL" id="JARDXE010000023">
    <property type="protein sequence ID" value="MDE8648972.1"/>
    <property type="molecule type" value="Genomic_DNA"/>
</dbReference>
<name>A0AAW6LV03_RHOSG</name>
<dbReference type="Gene3D" id="3.40.50.720">
    <property type="entry name" value="NAD(P)-binding Rossmann-like Domain"/>
    <property type="match status" value="1"/>
</dbReference>
<dbReference type="GO" id="GO:0016616">
    <property type="term" value="F:oxidoreductase activity, acting on the CH-OH group of donors, NAD or NADP as acceptor"/>
    <property type="evidence" value="ECO:0007669"/>
    <property type="project" value="InterPro"/>
</dbReference>
<dbReference type="PANTHER" id="PTHR48079:SF6">
    <property type="entry name" value="NAD(P)-BINDING DOMAIN-CONTAINING PROTEIN-RELATED"/>
    <property type="match status" value="1"/>
</dbReference>
<dbReference type="RefSeq" id="WP_275232690.1">
    <property type="nucleotide sequence ID" value="NZ_JARDXE010000023.1"/>
</dbReference>
<dbReference type="Proteomes" id="UP001217325">
    <property type="component" value="Unassembled WGS sequence"/>
</dbReference>
<dbReference type="GO" id="GO:0005737">
    <property type="term" value="C:cytoplasm"/>
    <property type="evidence" value="ECO:0007669"/>
    <property type="project" value="TreeGrafter"/>
</dbReference>
<dbReference type="PANTHER" id="PTHR48079">
    <property type="entry name" value="PROTEIN YEEZ"/>
    <property type="match status" value="1"/>
</dbReference>
<protein>
    <submittedName>
        <fullName evidence="2">NAD-dependent epimerase/dehydratase family protein</fullName>
    </submittedName>
</protein>
<reference evidence="2" key="1">
    <citation type="submission" date="2023-02" db="EMBL/GenBank/DDBJ databases">
        <title>A novel hydrolase synthesized by Rhodococcus erythropolis HQ is responsible for the detoxification of Zearalenone.</title>
        <authorList>
            <person name="Hu J."/>
            <person name="Xu J."/>
        </authorList>
    </citation>
    <scope>NUCLEOTIDE SEQUENCE</scope>
    <source>
        <strain evidence="2">HQ</strain>
    </source>
</reference>
<dbReference type="InterPro" id="IPR002225">
    <property type="entry name" value="3Beta_OHSteriod_DH/Estase"/>
</dbReference>
<evidence type="ECO:0000259" key="1">
    <source>
        <dbReference type="Pfam" id="PF01073"/>
    </source>
</evidence>
<dbReference type="SUPFAM" id="SSF51735">
    <property type="entry name" value="NAD(P)-binding Rossmann-fold domains"/>
    <property type="match status" value="1"/>
</dbReference>
<dbReference type="InterPro" id="IPR051783">
    <property type="entry name" value="NAD(P)-dependent_oxidoreduct"/>
</dbReference>
<dbReference type="AlphaFoldDB" id="A0AAW6LV03"/>
<accession>A0AAW6LV03</accession>
<evidence type="ECO:0000313" key="2">
    <source>
        <dbReference type="EMBL" id="MDE8648972.1"/>
    </source>
</evidence>
<gene>
    <name evidence="2" type="ORF">PXH69_28775</name>
</gene>
<feature type="domain" description="3-beta hydroxysteroid dehydrogenase/isomerase" evidence="1">
    <location>
        <begin position="4"/>
        <end position="258"/>
    </location>
</feature>
<organism evidence="2 3">
    <name type="scientific">Rhodococcus qingshengii</name>
    <dbReference type="NCBI Taxonomy" id="334542"/>
    <lineage>
        <taxon>Bacteria</taxon>
        <taxon>Bacillati</taxon>
        <taxon>Actinomycetota</taxon>
        <taxon>Actinomycetes</taxon>
        <taxon>Mycobacteriales</taxon>
        <taxon>Nocardiaceae</taxon>
        <taxon>Rhodococcus</taxon>
        <taxon>Rhodococcus erythropolis group</taxon>
    </lineage>
</organism>
<evidence type="ECO:0000313" key="3">
    <source>
        <dbReference type="Proteomes" id="UP001217325"/>
    </source>
</evidence>